<proteinExistence type="predicted"/>
<dbReference type="PROSITE" id="PS50016">
    <property type="entry name" value="ZF_PHD_2"/>
    <property type="match status" value="1"/>
</dbReference>
<dbReference type="Pfam" id="PF22970">
    <property type="entry name" value="DUF7028"/>
    <property type="match status" value="2"/>
</dbReference>
<feature type="region of interest" description="Disordered" evidence="7">
    <location>
        <begin position="1294"/>
        <end position="1336"/>
    </location>
</feature>
<feature type="domain" description="PHD-type" evidence="8">
    <location>
        <begin position="868"/>
        <end position="913"/>
    </location>
</feature>
<evidence type="ECO:0000259" key="8">
    <source>
        <dbReference type="PROSITE" id="PS50016"/>
    </source>
</evidence>
<gene>
    <name evidence="9" type="ORF">HAX54_035261</name>
</gene>
<evidence type="ECO:0000256" key="4">
    <source>
        <dbReference type="ARBA" id="ARBA00022833"/>
    </source>
</evidence>
<dbReference type="InterPro" id="IPR032308">
    <property type="entry name" value="TDBD"/>
</dbReference>
<evidence type="ECO:0000256" key="7">
    <source>
        <dbReference type="SAM" id="MobiDB-lite"/>
    </source>
</evidence>
<evidence type="ECO:0000313" key="10">
    <source>
        <dbReference type="Proteomes" id="UP000823775"/>
    </source>
</evidence>
<sequence>MTPGLVLAAQARRHDESDSDTVTLNFKACSCSPWVWLRSEENKRRAGSINMKTPPKLQVDQKVEVRSTENGFLGSWHLATVIASDDLVRQVQYNHLLSDDGSINLIESVKVSSMVDGVIPAEKMSLTYRGIIRPVPHPLQIGRWLLSYGQCVDLFYQDAWWEGVIFDHEDGAEERRIFFPDMGDEMKAQVDNLRITQDWDEVSEEWKPRGSWMFLEIIEEIEQQHLLFVSLKQIWYEVREKNGYKNIKEWTSTSRDIWRTLIKEVVHENTMLTVEQFFCELNTSPDFVEGGQLLKFPEPALQAILRVESYFDSSAIVPFIEAMCNSVSGERLCMDRDVSCLQPGEKQLVSQGFAPISEGVPLSGSVIFSSLLPSQEEQLAVSPSALSVLHPPENEISGISSITKSGRLNFESSNEIHSRKRKRLEWRAMVHVAEFCPDAVSEYNDNYMSNHRSPKSLQKLKKHLIYLGWKIEQAKDCSIIRTRYIAPVGKIFHSLRQVCKMLEKSETWAEGQKISDDGSSDDLNLSSCLAKTQTCSEVSELPYTSQEPIIDPEICPQAVIDYCSLGSPENPAYNKLNSGEKKYMTTKAKKHLAATGWVLYYHSKRNKRELRYFSPHGKTFYSLINACRWCMQQWETEGQLPELFSPSTVLEFQGNLARQRTSCKRLSTATFSVMKLSKEPAQLNKLTVCEISKKRKKNNHSDKKQIHAGGWNMLKKGDESRSSRTVTDGIESQSSARLLRSSKRARQATRSSSLHHTPRTVLSWLIDNNVVLPRAKVQYRGKKDGCPMAEGRITRAGIKCKCCQKVYGISNFQVHAGSSYHRPSANIFLEDGRSLLDCQLQMKEKCRVRNTWKRPRSLKKGSHLGTNDYVCSVCHYGGELLLCDECPSSFHTGCLGMKEVPDGEWFCPSCCCEMCGQSRFDKNKDHFTDSSLLICCQCEHKYHVGCMRNKGLQKLDYYPVGSWFCNKRCEQICLGIRQLLEKPVIVGIDNLTWTLLKYVKPDDLDSDAANDEFILETYSKLSVALDVMHECFEPVKEPYTRRDLMEDVIFNRWSELNRLNFQGFYTVLLERNDEVITVATVRVYGEKVAEVPLVATRFQYRRLGMCRILMNVLEKGEEGRVVAEDVPTKLMELGVERLVLPAVPTVLNTWTTSFGFSVVKESQRLNFLNYTFLDFQGTVMCQKLLQKIPPDVSSGSTEAYQAQFDHINRKENVELDGSSALSEVLQAEQIEGSEIVDQGSADALGGCETNNRNAPAPLIIVGNQQAPTGGLPSLQYRAEVTDSKVLEKTGVGQHKCYKRRKKYQPVQANEDGQGSSYEKEEVKSHSFAVRLDHQIS</sequence>
<dbReference type="SMART" id="SM00249">
    <property type="entry name" value="PHD"/>
    <property type="match status" value="2"/>
</dbReference>
<keyword evidence="4" id="KW-0862">Zinc</keyword>
<name>A0ABS8VF39_DATST</name>
<keyword evidence="5" id="KW-0539">Nucleus</keyword>
<dbReference type="InterPro" id="IPR054292">
    <property type="entry name" value="DUF7028"/>
</dbReference>
<evidence type="ECO:0000256" key="5">
    <source>
        <dbReference type="ARBA" id="ARBA00023242"/>
    </source>
</evidence>
<feature type="region of interest" description="Disordered" evidence="7">
    <location>
        <begin position="694"/>
        <end position="754"/>
    </location>
</feature>
<dbReference type="InterPro" id="IPR001965">
    <property type="entry name" value="Znf_PHD"/>
</dbReference>
<dbReference type="Pfam" id="PF05641">
    <property type="entry name" value="Agenet"/>
    <property type="match status" value="1"/>
</dbReference>
<dbReference type="PANTHER" id="PTHR46309">
    <property type="entry name" value="PHD FINGER PROTEIN 12"/>
    <property type="match status" value="1"/>
</dbReference>
<dbReference type="Pfam" id="PF00628">
    <property type="entry name" value="PHD"/>
    <property type="match status" value="1"/>
</dbReference>
<keyword evidence="2" id="KW-0479">Metal-binding</keyword>
<evidence type="ECO:0000256" key="6">
    <source>
        <dbReference type="PROSITE-ProRule" id="PRU00146"/>
    </source>
</evidence>
<dbReference type="EMBL" id="JACEIK010004596">
    <property type="protein sequence ID" value="MCD9645905.1"/>
    <property type="molecule type" value="Genomic_DNA"/>
</dbReference>
<evidence type="ECO:0000256" key="2">
    <source>
        <dbReference type="ARBA" id="ARBA00022723"/>
    </source>
</evidence>
<dbReference type="Gene3D" id="3.30.40.10">
    <property type="entry name" value="Zinc/RING finger domain, C3HC4 (zinc finger)"/>
    <property type="match status" value="2"/>
</dbReference>
<dbReference type="InterPro" id="IPR011011">
    <property type="entry name" value="Znf_FYVE_PHD"/>
</dbReference>
<accession>A0ABS8VF39</accession>
<dbReference type="InterPro" id="IPR008395">
    <property type="entry name" value="Agenet-like_dom"/>
</dbReference>
<reference evidence="9 10" key="1">
    <citation type="journal article" date="2021" name="BMC Genomics">
        <title>Datura genome reveals duplications of psychoactive alkaloid biosynthetic genes and high mutation rate following tissue culture.</title>
        <authorList>
            <person name="Rajewski A."/>
            <person name="Carter-House D."/>
            <person name="Stajich J."/>
            <person name="Litt A."/>
        </authorList>
    </citation>
    <scope>NUCLEOTIDE SEQUENCE [LARGE SCALE GENOMIC DNA]</scope>
    <source>
        <strain evidence="9">AR-01</strain>
    </source>
</reference>
<dbReference type="InterPro" id="IPR042163">
    <property type="entry name" value="PHF12"/>
</dbReference>
<evidence type="ECO:0000256" key="3">
    <source>
        <dbReference type="ARBA" id="ARBA00022771"/>
    </source>
</evidence>
<organism evidence="9 10">
    <name type="scientific">Datura stramonium</name>
    <name type="common">Jimsonweed</name>
    <name type="synonym">Common thornapple</name>
    <dbReference type="NCBI Taxonomy" id="4076"/>
    <lineage>
        <taxon>Eukaryota</taxon>
        <taxon>Viridiplantae</taxon>
        <taxon>Streptophyta</taxon>
        <taxon>Embryophyta</taxon>
        <taxon>Tracheophyta</taxon>
        <taxon>Spermatophyta</taxon>
        <taxon>Magnoliopsida</taxon>
        <taxon>eudicotyledons</taxon>
        <taxon>Gunneridae</taxon>
        <taxon>Pentapetalae</taxon>
        <taxon>asterids</taxon>
        <taxon>lamiids</taxon>
        <taxon>Solanales</taxon>
        <taxon>Solanaceae</taxon>
        <taxon>Solanoideae</taxon>
        <taxon>Datureae</taxon>
        <taxon>Datura</taxon>
    </lineage>
</organism>
<comment type="caution">
    <text evidence="9">The sequence shown here is derived from an EMBL/GenBank/DDBJ whole genome shotgun (WGS) entry which is preliminary data.</text>
</comment>
<dbReference type="InterPro" id="IPR056511">
    <property type="entry name" value="IDM1_C"/>
</dbReference>
<dbReference type="CDD" id="cd15532">
    <property type="entry name" value="PHD2_CHD_II"/>
    <property type="match status" value="1"/>
</dbReference>
<evidence type="ECO:0000256" key="1">
    <source>
        <dbReference type="ARBA" id="ARBA00004123"/>
    </source>
</evidence>
<dbReference type="Pfam" id="PF23209">
    <property type="entry name" value="IDM1_C"/>
    <property type="match status" value="1"/>
</dbReference>
<protein>
    <recommendedName>
        <fullName evidence="8">PHD-type domain-containing protein</fullName>
    </recommendedName>
</protein>
<comment type="subcellular location">
    <subcellularLocation>
        <location evidence="1">Nucleus</location>
    </subcellularLocation>
</comment>
<feature type="compositionally biased region" description="Polar residues" evidence="7">
    <location>
        <begin position="1306"/>
        <end position="1316"/>
    </location>
</feature>
<dbReference type="PANTHER" id="PTHR46309:SF12">
    <property type="entry name" value="GB|AAC80581.1"/>
    <property type="match status" value="1"/>
</dbReference>
<dbReference type="SMART" id="SM00743">
    <property type="entry name" value="Agenet"/>
    <property type="match status" value="2"/>
</dbReference>
<keyword evidence="3 6" id="KW-0863">Zinc-finger</keyword>
<dbReference type="Pfam" id="PF16135">
    <property type="entry name" value="TDBD"/>
    <property type="match status" value="1"/>
</dbReference>
<dbReference type="InterPro" id="IPR013083">
    <property type="entry name" value="Znf_RING/FYVE/PHD"/>
</dbReference>
<dbReference type="InterPro" id="IPR014002">
    <property type="entry name" value="Agenet_dom_plant"/>
</dbReference>
<dbReference type="Proteomes" id="UP000823775">
    <property type="component" value="Unassembled WGS sequence"/>
</dbReference>
<evidence type="ECO:0000313" key="9">
    <source>
        <dbReference type="EMBL" id="MCD9645905.1"/>
    </source>
</evidence>
<keyword evidence="10" id="KW-1185">Reference proteome</keyword>
<dbReference type="SUPFAM" id="SSF57903">
    <property type="entry name" value="FYVE/PHD zinc finger"/>
    <property type="match status" value="1"/>
</dbReference>
<feature type="compositionally biased region" description="Basic and acidic residues" evidence="7">
    <location>
        <begin position="1317"/>
        <end position="1336"/>
    </location>
</feature>
<dbReference type="InterPro" id="IPR016181">
    <property type="entry name" value="Acyl_CoA_acyltransferase"/>
</dbReference>
<dbReference type="InterPro" id="IPR019787">
    <property type="entry name" value="Znf_PHD-finger"/>
</dbReference>
<dbReference type="SUPFAM" id="SSF55729">
    <property type="entry name" value="Acyl-CoA N-acyltransferases (Nat)"/>
    <property type="match status" value="1"/>
</dbReference>